<dbReference type="EMBL" id="JBANBB010000002">
    <property type="protein sequence ID" value="MEK0307140.1"/>
    <property type="molecule type" value="Genomic_DNA"/>
</dbReference>
<dbReference type="Gene3D" id="3.40.50.300">
    <property type="entry name" value="P-loop containing nucleotide triphosphate hydrolases"/>
    <property type="match status" value="1"/>
</dbReference>
<comment type="caution">
    <text evidence="4">The sequence shown here is derived from an EMBL/GenBank/DDBJ whole genome shotgun (WGS) entry which is preliminary data.</text>
</comment>
<comment type="similarity">
    <text evidence="1">Belongs to the ABC transporter superfamily.</text>
</comment>
<evidence type="ECO:0000313" key="4">
    <source>
        <dbReference type="EMBL" id="MEK0307140.1"/>
    </source>
</evidence>
<keyword evidence="5" id="KW-1185">Reference proteome</keyword>
<dbReference type="PANTHER" id="PTHR24220">
    <property type="entry name" value="IMPORT ATP-BINDING PROTEIN"/>
    <property type="match status" value="1"/>
</dbReference>
<sequence length="284" mass="31026">MSDDEEERDMTVDAAGEADAGQPEAGDAEADEPGFNVVIDQEITEEDDMEVADLAVSGDDEEVLVPGGYPVLSLKHVSASRKAHGHEEEVLSDLDLDFQLRRLYSVVTATAAQRAALMAIMTGLKAPSAGTVFFRGTDIRQIEASDYRGHQIGAVFGRDALREDLSPLDNLVYTMDACGRTFLGPKPNLARNLLEEVGFPDRLVETRVADLDAFDRELASVARAVCCECDVLITDEPTGRVEPGEWDTLLETLRKVSRKRDCAVIVLTSENGDDGSYDERFIVN</sequence>
<keyword evidence="4" id="KW-0067">ATP-binding</keyword>
<accession>A0ABU8ZPF1</accession>
<dbReference type="PROSITE" id="PS50893">
    <property type="entry name" value="ABC_TRANSPORTER_2"/>
    <property type="match status" value="1"/>
</dbReference>
<keyword evidence="4" id="KW-0547">Nucleotide-binding</keyword>
<dbReference type="SUPFAM" id="SSF52540">
    <property type="entry name" value="P-loop containing nucleoside triphosphate hydrolases"/>
    <property type="match status" value="1"/>
</dbReference>
<organism evidence="4 5">
    <name type="scientific">Bifidobacterium favimelis</name>
    <dbReference type="NCBI Taxonomy" id="3122979"/>
    <lineage>
        <taxon>Bacteria</taxon>
        <taxon>Bacillati</taxon>
        <taxon>Actinomycetota</taxon>
        <taxon>Actinomycetes</taxon>
        <taxon>Bifidobacteriales</taxon>
        <taxon>Bifidobacteriaceae</taxon>
        <taxon>Bifidobacterium</taxon>
    </lineage>
</organism>
<dbReference type="InterPro" id="IPR015854">
    <property type="entry name" value="ABC_transpr_LolD-like"/>
</dbReference>
<evidence type="ECO:0000256" key="2">
    <source>
        <dbReference type="SAM" id="MobiDB-lite"/>
    </source>
</evidence>
<reference evidence="4 5" key="1">
    <citation type="submission" date="2024-02" db="EMBL/GenBank/DDBJ databases">
        <title>Bifidobacterium honeyensis sp. nov., isolated from the comb honey.</title>
        <authorList>
            <person name="Liu W."/>
            <person name="Li Y."/>
        </authorList>
    </citation>
    <scope>NUCLEOTIDE SEQUENCE [LARGE SCALE GENOMIC DNA]</scope>
    <source>
        <strain evidence="4 5">IMAU50988</strain>
    </source>
</reference>
<proteinExistence type="inferred from homology"/>
<evidence type="ECO:0000256" key="1">
    <source>
        <dbReference type="ARBA" id="ARBA00005417"/>
    </source>
</evidence>
<dbReference type="Proteomes" id="UP001373159">
    <property type="component" value="Unassembled WGS sequence"/>
</dbReference>
<gene>
    <name evidence="4" type="ORF">V8P97_06670</name>
</gene>
<dbReference type="RefSeq" id="WP_340469857.1">
    <property type="nucleotide sequence ID" value="NZ_JBANBB010000002.1"/>
</dbReference>
<dbReference type="InterPro" id="IPR027417">
    <property type="entry name" value="P-loop_NTPase"/>
</dbReference>
<protein>
    <submittedName>
        <fullName evidence="4">ATP-binding cassette domain-containing protein</fullName>
    </submittedName>
</protein>
<name>A0ABU8ZPF1_9BIFI</name>
<dbReference type="GO" id="GO:0005524">
    <property type="term" value="F:ATP binding"/>
    <property type="evidence" value="ECO:0007669"/>
    <property type="project" value="UniProtKB-KW"/>
</dbReference>
<evidence type="ECO:0000259" key="3">
    <source>
        <dbReference type="PROSITE" id="PS50893"/>
    </source>
</evidence>
<dbReference type="InterPro" id="IPR003439">
    <property type="entry name" value="ABC_transporter-like_ATP-bd"/>
</dbReference>
<feature type="region of interest" description="Disordered" evidence="2">
    <location>
        <begin position="1"/>
        <end position="34"/>
    </location>
</feature>
<dbReference type="PANTHER" id="PTHR24220:SF689">
    <property type="entry name" value="LIPOPROTEIN-RELEASING SYSTEM ATP-BINDING PROTEIN LOLD"/>
    <property type="match status" value="1"/>
</dbReference>
<feature type="domain" description="ABC transporter" evidence="3">
    <location>
        <begin position="72"/>
        <end position="283"/>
    </location>
</feature>
<evidence type="ECO:0000313" key="5">
    <source>
        <dbReference type="Proteomes" id="UP001373159"/>
    </source>
</evidence>
<dbReference type="Pfam" id="PF00005">
    <property type="entry name" value="ABC_tran"/>
    <property type="match status" value="1"/>
</dbReference>